<feature type="signal peptide" evidence="1">
    <location>
        <begin position="1"/>
        <end position="24"/>
    </location>
</feature>
<protein>
    <submittedName>
        <fullName evidence="2">Carboxypeptidase-like regulatory domain-containing protein</fullName>
    </submittedName>
</protein>
<keyword evidence="3" id="KW-1185">Reference proteome</keyword>
<dbReference type="AlphaFoldDB" id="A0A9E8SMH1"/>
<reference evidence="2" key="1">
    <citation type="submission" date="2022-11" db="EMBL/GenBank/DDBJ databases">
        <title>Dyadobacter pollutisoli sp. nov., isolated from plastic dumped soil.</title>
        <authorList>
            <person name="Kim J.M."/>
            <person name="Kim K.R."/>
            <person name="Lee J.K."/>
            <person name="Hao L."/>
            <person name="Jeon C.O."/>
        </authorList>
    </citation>
    <scope>NUCLEOTIDE SEQUENCE</scope>
    <source>
        <strain evidence="2">U1</strain>
    </source>
</reference>
<dbReference type="Pfam" id="PF13715">
    <property type="entry name" value="CarbopepD_reg_2"/>
    <property type="match status" value="1"/>
</dbReference>
<keyword evidence="2" id="KW-0645">Protease</keyword>
<dbReference type="Proteomes" id="UP001164653">
    <property type="component" value="Chromosome"/>
</dbReference>
<organism evidence="2 3">
    <name type="scientific">Dyadobacter pollutisoli</name>
    <dbReference type="NCBI Taxonomy" id="2910158"/>
    <lineage>
        <taxon>Bacteria</taxon>
        <taxon>Pseudomonadati</taxon>
        <taxon>Bacteroidota</taxon>
        <taxon>Cytophagia</taxon>
        <taxon>Cytophagales</taxon>
        <taxon>Spirosomataceae</taxon>
        <taxon>Dyadobacter</taxon>
    </lineage>
</organism>
<evidence type="ECO:0000313" key="3">
    <source>
        <dbReference type="Proteomes" id="UP001164653"/>
    </source>
</evidence>
<dbReference type="SUPFAM" id="SSF49464">
    <property type="entry name" value="Carboxypeptidase regulatory domain-like"/>
    <property type="match status" value="1"/>
</dbReference>
<dbReference type="RefSeq" id="WP_244820896.1">
    <property type="nucleotide sequence ID" value="NZ_CP112998.1"/>
</dbReference>
<sequence length="71" mass="7747">MRKTLRLMLLTLVQVAFFICTAEAQDRQITGKVTDENGSGLPGANILIKGTTRGTNTDAEGAFSLYKTFNH</sequence>
<gene>
    <name evidence="2" type="ORF">ON006_18710</name>
</gene>
<proteinExistence type="predicted"/>
<feature type="chain" id="PRO_5038980633" evidence="1">
    <location>
        <begin position="25"/>
        <end position="71"/>
    </location>
</feature>
<dbReference type="EMBL" id="CP112998">
    <property type="protein sequence ID" value="WAC09782.1"/>
    <property type="molecule type" value="Genomic_DNA"/>
</dbReference>
<name>A0A9E8SMH1_9BACT</name>
<dbReference type="GO" id="GO:0004180">
    <property type="term" value="F:carboxypeptidase activity"/>
    <property type="evidence" value="ECO:0007669"/>
    <property type="project" value="UniProtKB-KW"/>
</dbReference>
<dbReference type="Gene3D" id="2.60.40.1120">
    <property type="entry name" value="Carboxypeptidase-like, regulatory domain"/>
    <property type="match status" value="1"/>
</dbReference>
<dbReference type="KEGG" id="dpf:ON006_18710"/>
<dbReference type="InterPro" id="IPR008969">
    <property type="entry name" value="CarboxyPept-like_regulatory"/>
</dbReference>
<keyword evidence="2" id="KW-0121">Carboxypeptidase</keyword>
<accession>A0A9E8SMH1</accession>
<keyword evidence="2" id="KW-0378">Hydrolase</keyword>
<evidence type="ECO:0000256" key="1">
    <source>
        <dbReference type="SAM" id="SignalP"/>
    </source>
</evidence>
<keyword evidence="1" id="KW-0732">Signal</keyword>
<evidence type="ECO:0000313" key="2">
    <source>
        <dbReference type="EMBL" id="WAC09782.1"/>
    </source>
</evidence>